<feature type="chain" id="PRO_5042257508" evidence="1">
    <location>
        <begin position="27"/>
        <end position="656"/>
    </location>
</feature>
<dbReference type="Pfam" id="PF13585">
    <property type="entry name" value="CHU_C"/>
    <property type="match status" value="1"/>
</dbReference>
<keyword evidence="3" id="KW-1185">Reference proteome</keyword>
<dbReference type="AlphaFoldDB" id="A0AAE3XLI6"/>
<feature type="signal peptide" evidence="1">
    <location>
        <begin position="1"/>
        <end position="26"/>
    </location>
</feature>
<organism evidence="2 3">
    <name type="scientific">Aureibacter tunicatorum</name>
    <dbReference type="NCBI Taxonomy" id="866807"/>
    <lineage>
        <taxon>Bacteria</taxon>
        <taxon>Pseudomonadati</taxon>
        <taxon>Bacteroidota</taxon>
        <taxon>Cytophagia</taxon>
        <taxon>Cytophagales</taxon>
        <taxon>Persicobacteraceae</taxon>
        <taxon>Aureibacter</taxon>
    </lineage>
</organism>
<dbReference type="NCBIfam" id="TIGR04131">
    <property type="entry name" value="Bac_Flav_CTERM"/>
    <property type="match status" value="1"/>
</dbReference>
<protein>
    <submittedName>
        <fullName evidence="2">Gliding motility-associated-like protein</fullName>
    </submittedName>
</protein>
<dbReference type="RefSeq" id="WP_309937650.1">
    <property type="nucleotide sequence ID" value="NZ_AP025305.1"/>
</dbReference>
<accession>A0AAE3XLI6</accession>
<comment type="caution">
    <text evidence="2">The sequence shown here is derived from an EMBL/GenBank/DDBJ whole genome shotgun (WGS) entry which is preliminary data.</text>
</comment>
<evidence type="ECO:0000313" key="3">
    <source>
        <dbReference type="Proteomes" id="UP001185092"/>
    </source>
</evidence>
<dbReference type="Proteomes" id="UP001185092">
    <property type="component" value="Unassembled WGS sequence"/>
</dbReference>
<sequence length="656" mass="74445">MTPKGFISKIFWLFVIAIFCSNTTYATSDPYSEWILSENGYFKASITKGCSGVTVQFVNTNPETSEAQLVQFNYDAIGNDDYINYDEGNEDLYHVFSNTFTETKIYRVLRWAQHEGNSGFQELDFIEIEIKPSDMNPVHGKLREGADFDIKPCSDRRVKIEFNENSFYDKFEVLGNTYNKGETTPPIQSSSASMNLTVAGLFHTEDNRNCENTSTVSVNTPNSLLNPNIDSLIVDELAENANIKLTFQKQAGAYYEYFRKTNDNNSIQIFPANETNTQITDQSINSQKNIYEYQVKSLDACTESNSKLSPFVASIIPSAKNGNNAILVDLKTSSNYNFDLDRNKSSLARNLNQHVVPYEDKGTNCGFEYLYQWTGRNSHSISISPEVSIKSEIQRELFPLVNINADIISNESVQLSWDLPENQSISQYVIIDETNNSTSNSTEPEITLNNQNTNSGPLNFKVGYQNSCKQESPFKSAKTIFLDYDQESKSIAYLFWDEYIGWENQPESYFIQRESSSSPLPEIETNEFEHTGRGNELNNKNIKYKIAAKRGDVFVRSNSVSLILEPVIEFPNAFTPDKDGINDNFTFVGISEVEEFQLYIYNRWGELIFNSEDRNIGWQGYMSDGIKAPAGAYSYSSIIKANGEIYEKKGLVNLIR</sequence>
<evidence type="ECO:0000256" key="1">
    <source>
        <dbReference type="SAM" id="SignalP"/>
    </source>
</evidence>
<proteinExistence type="predicted"/>
<name>A0AAE3XLI6_9BACT</name>
<reference evidence="2" key="1">
    <citation type="submission" date="2023-07" db="EMBL/GenBank/DDBJ databases">
        <title>Genomic Encyclopedia of Type Strains, Phase IV (KMG-IV): sequencing the most valuable type-strain genomes for metagenomic binning, comparative biology and taxonomic classification.</title>
        <authorList>
            <person name="Goeker M."/>
        </authorList>
    </citation>
    <scope>NUCLEOTIDE SEQUENCE</scope>
    <source>
        <strain evidence="2">DSM 26174</strain>
    </source>
</reference>
<keyword evidence="1" id="KW-0732">Signal</keyword>
<dbReference type="EMBL" id="JAVDQD010000001">
    <property type="protein sequence ID" value="MDR6238184.1"/>
    <property type="molecule type" value="Genomic_DNA"/>
</dbReference>
<evidence type="ECO:0000313" key="2">
    <source>
        <dbReference type="EMBL" id="MDR6238184.1"/>
    </source>
</evidence>
<dbReference type="InterPro" id="IPR026341">
    <property type="entry name" value="T9SS_type_B"/>
</dbReference>
<gene>
    <name evidence="2" type="ORF">HNQ88_001160</name>
</gene>